<evidence type="ECO:0000256" key="5">
    <source>
        <dbReference type="ARBA" id="ARBA00023136"/>
    </source>
</evidence>
<comment type="caution">
    <text evidence="7">The sequence shown here is derived from an EMBL/GenBank/DDBJ whole genome shotgun (WGS) entry which is preliminary data.</text>
</comment>
<reference evidence="7" key="2">
    <citation type="journal article" date="2021" name="PeerJ">
        <title>Extensive microbial diversity within the chicken gut microbiome revealed by metagenomics and culture.</title>
        <authorList>
            <person name="Gilroy R."/>
            <person name="Ravi A."/>
            <person name="Getino M."/>
            <person name="Pursley I."/>
            <person name="Horton D.L."/>
            <person name="Alikhan N.F."/>
            <person name="Baker D."/>
            <person name="Gharbi K."/>
            <person name="Hall N."/>
            <person name="Watson M."/>
            <person name="Adriaenssens E.M."/>
            <person name="Foster-Nyarko E."/>
            <person name="Jarju S."/>
            <person name="Secka A."/>
            <person name="Antonio M."/>
            <person name="Oren A."/>
            <person name="Chaudhuri R.R."/>
            <person name="La Ragione R."/>
            <person name="Hildebrand F."/>
            <person name="Pallen M.J."/>
        </authorList>
    </citation>
    <scope>NUCLEOTIDE SEQUENCE</scope>
    <source>
        <strain evidence="7">ChiBcec15-4380</strain>
    </source>
</reference>
<evidence type="ECO:0000256" key="3">
    <source>
        <dbReference type="ARBA" id="ARBA00022692"/>
    </source>
</evidence>
<comment type="subcellular location">
    <subcellularLocation>
        <location evidence="1">Cell membrane</location>
        <topology evidence="1">Multi-pass membrane protein</topology>
    </subcellularLocation>
</comment>
<dbReference type="InterPro" id="IPR001851">
    <property type="entry name" value="ABC_transp_permease"/>
</dbReference>
<dbReference type="CDD" id="cd06579">
    <property type="entry name" value="TM_PBP1_transp_AraH_like"/>
    <property type="match status" value="1"/>
</dbReference>
<name>A0A9D1DF65_9FIRM</name>
<keyword evidence="5 6" id="KW-0472">Membrane</keyword>
<reference evidence="7" key="1">
    <citation type="submission" date="2020-10" db="EMBL/GenBank/DDBJ databases">
        <authorList>
            <person name="Gilroy R."/>
        </authorList>
    </citation>
    <scope>NUCLEOTIDE SEQUENCE</scope>
    <source>
        <strain evidence="7">ChiBcec15-4380</strain>
    </source>
</reference>
<sequence>MIVRLSRERTINFVAKYSIYVITLLFMIVCAFLNHNFLTGNNLINILRQVTVYAMIGFAQSILIISGNLDLCAGSTCCFAGLIGLFAYQATGESLVVGCLAAMASGVVINAFSGSVVAFFNLPPFVATLGMQMAIRGLCYIVTGGAMISQTGENFRYLGQGFIFDVIPVSIVVMLVFAVLLWVILDRTVLGRNFYAVGGNREAARACGINLKKYTIYAFLLSGVFVGMSGMLYASRVNAGMPSGAQGYEGQGIAATVIGGIGFAGGTGSAWGAIVGAIVLGIITNILNLLGVDSYVQQIVNGLVIVFAVGLDTFTRGLRTSQ</sequence>
<evidence type="ECO:0000313" key="8">
    <source>
        <dbReference type="Proteomes" id="UP000824239"/>
    </source>
</evidence>
<feature type="transmembrane region" description="Helical" evidence="6">
    <location>
        <begin position="214"/>
        <end position="234"/>
    </location>
</feature>
<feature type="transmembrane region" description="Helical" evidence="6">
    <location>
        <begin position="255"/>
        <end position="283"/>
    </location>
</feature>
<keyword evidence="2" id="KW-1003">Cell membrane</keyword>
<protein>
    <submittedName>
        <fullName evidence="7">ABC transporter permease</fullName>
    </submittedName>
</protein>
<dbReference type="EMBL" id="DVHE01000002">
    <property type="protein sequence ID" value="HIR49694.1"/>
    <property type="molecule type" value="Genomic_DNA"/>
</dbReference>
<keyword evidence="3 6" id="KW-0812">Transmembrane</keyword>
<dbReference type="Pfam" id="PF02653">
    <property type="entry name" value="BPD_transp_2"/>
    <property type="match status" value="1"/>
</dbReference>
<feature type="transmembrane region" description="Helical" evidence="6">
    <location>
        <begin position="295"/>
        <end position="314"/>
    </location>
</feature>
<evidence type="ECO:0000256" key="6">
    <source>
        <dbReference type="SAM" id="Phobius"/>
    </source>
</evidence>
<organism evidence="7 8">
    <name type="scientific">Candidatus Avoscillospira avicola</name>
    <dbReference type="NCBI Taxonomy" id="2840706"/>
    <lineage>
        <taxon>Bacteria</taxon>
        <taxon>Bacillati</taxon>
        <taxon>Bacillota</taxon>
        <taxon>Clostridia</taxon>
        <taxon>Eubacteriales</taxon>
        <taxon>Oscillospiraceae</taxon>
        <taxon>Oscillospiraceae incertae sedis</taxon>
        <taxon>Candidatus Avoscillospira</taxon>
    </lineage>
</organism>
<feature type="transmembrane region" description="Helical" evidence="6">
    <location>
        <begin position="46"/>
        <end position="65"/>
    </location>
</feature>
<dbReference type="AlphaFoldDB" id="A0A9D1DF65"/>
<evidence type="ECO:0000256" key="4">
    <source>
        <dbReference type="ARBA" id="ARBA00022989"/>
    </source>
</evidence>
<dbReference type="PANTHER" id="PTHR32196">
    <property type="entry name" value="ABC TRANSPORTER PERMEASE PROTEIN YPHD-RELATED-RELATED"/>
    <property type="match status" value="1"/>
</dbReference>
<dbReference type="GO" id="GO:0005886">
    <property type="term" value="C:plasma membrane"/>
    <property type="evidence" value="ECO:0007669"/>
    <property type="project" value="UniProtKB-SubCell"/>
</dbReference>
<evidence type="ECO:0000256" key="1">
    <source>
        <dbReference type="ARBA" id="ARBA00004651"/>
    </source>
</evidence>
<dbReference type="GO" id="GO:0022857">
    <property type="term" value="F:transmembrane transporter activity"/>
    <property type="evidence" value="ECO:0007669"/>
    <property type="project" value="InterPro"/>
</dbReference>
<feature type="transmembrane region" description="Helical" evidence="6">
    <location>
        <begin position="95"/>
        <end position="120"/>
    </location>
</feature>
<proteinExistence type="predicted"/>
<keyword evidence="4 6" id="KW-1133">Transmembrane helix</keyword>
<accession>A0A9D1DF65</accession>
<dbReference type="Proteomes" id="UP000824239">
    <property type="component" value="Unassembled WGS sequence"/>
</dbReference>
<feature type="transmembrane region" description="Helical" evidence="6">
    <location>
        <begin position="126"/>
        <end position="149"/>
    </location>
</feature>
<feature type="transmembrane region" description="Helical" evidence="6">
    <location>
        <begin position="17"/>
        <end position="34"/>
    </location>
</feature>
<feature type="transmembrane region" description="Helical" evidence="6">
    <location>
        <begin position="71"/>
        <end position="88"/>
    </location>
</feature>
<gene>
    <name evidence="7" type="ORF">IAA53_00165</name>
</gene>
<feature type="transmembrane region" description="Helical" evidence="6">
    <location>
        <begin position="161"/>
        <end position="185"/>
    </location>
</feature>
<evidence type="ECO:0000256" key="2">
    <source>
        <dbReference type="ARBA" id="ARBA00022475"/>
    </source>
</evidence>
<evidence type="ECO:0000313" key="7">
    <source>
        <dbReference type="EMBL" id="HIR49694.1"/>
    </source>
</evidence>